<evidence type="ECO:0000313" key="1">
    <source>
        <dbReference type="EMBL" id="GBM66590.1"/>
    </source>
</evidence>
<reference evidence="1 2" key="1">
    <citation type="journal article" date="2019" name="Sci. Rep.">
        <title>Orb-weaving spider Araneus ventricosus genome elucidates the spidroin gene catalogue.</title>
        <authorList>
            <person name="Kono N."/>
            <person name="Nakamura H."/>
            <person name="Ohtoshi R."/>
            <person name="Moran D.A.P."/>
            <person name="Shinohara A."/>
            <person name="Yoshida Y."/>
            <person name="Fujiwara M."/>
            <person name="Mori M."/>
            <person name="Tomita M."/>
            <person name="Arakawa K."/>
        </authorList>
    </citation>
    <scope>NUCLEOTIDE SEQUENCE [LARGE SCALE GENOMIC DNA]</scope>
</reference>
<dbReference type="Proteomes" id="UP000499080">
    <property type="component" value="Unassembled WGS sequence"/>
</dbReference>
<protein>
    <submittedName>
        <fullName evidence="1">Uncharacterized protein</fullName>
    </submittedName>
</protein>
<comment type="caution">
    <text evidence="1">The sequence shown here is derived from an EMBL/GenBank/DDBJ whole genome shotgun (WGS) entry which is preliminary data.</text>
</comment>
<sequence>MNFWSILQKKKFCCEKNHVFNNPMGGSLLAPNDSSAGNSNPVTKSVRELLSTKLNSTNEKIKIKPYRKIRNKGLAVDCENEEETQKLIYKIQKSDVLKETIEHMEPKKRRPRCIIYIPKDTADKR</sequence>
<accession>A0A4Y2HN05</accession>
<gene>
    <name evidence="1" type="ORF">AVEN_73206_1</name>
</gene>
<organism evidence="1 2">
    <name type="scientific">Araneus ventricosus</name>
    <name type="common">Orbweaver spider</name>
    <name type="synonym">Epeira ventricosa</name>
    <dbReference type="NCBI Taxonomy" id="182803"/>
    <lineage>
        <taxon>Eukaryota</taxon>
        <taxon>Metazoa</taxon>
        <taxon>Ecdysozoa</taxon>
        <taxon>Arthropoda</taxon>
        <taxon>Chelicerata</taxon>
        <taxon>Arachnida</taxon>
        <taxon>Araneae</taxon>
        <taxon>Araneomorphae</taxon>
        <taxon>Entelegynae</taxon>
        <taxon>Araneoidea</taxon>
        <taxon>Araneidae</taxon>
        <taxon>Araneus</taxon>
    </lineage>
</organism>
<keyword evidence="2" id="KW-1185">Reference proteome</keyword>
<dbReference type="AlphaFoldDB" id="A0A4Y2HN05"/>
<dbReference type="OrthoDB" id="6431089at2759"/>
<evidence type="ECO:0000313" key="2">
    <source>
        <dbReference type="Proteomes" id="UP000499080"/>
    </source>
</evidence>
<dbReference type="EMBL" id="BGPR01002034">
    <property type="protein sequence ID" value="GBM66590.1"/>
    <property type="molecule type" value="Genomic_DNA"/>
</dbReference>
<proteinExistence type="predicted"/>
<name>A0A4Y2HN05_ARAVE</name>